<keyword evidence="6" id="KW-1185">Reference proteome</keyword>
<gene>
    <name evidence="5" type="ORF">GGR25_004581</name>
</gene>
<dbReference type="AlphaFoldDB" id="A0A840AWI6"/>
<evidence type="ECO:0000313" key="6">
    <source>
        <dbReference type="Proteomes" id="UP000553963"/>
    </source>
</evidence>
<dbReference type="GO" id="GO:0003677">
    <property type="term" value="F:DNA binding"/>
    <property type="evidence" value="ECO:0007669"/>
    <property type="project" value="UniProtKB-KW"/>
</dbReference>
<evidence type="ECO:0000256" key="2">
    <source>
        <dbReference type="ARBA" id="ARBA00023125"/>
    </source>
</evidence>
<dbReference type="SUPFAM" id="SSF46785">
    <property type="entry name" value="Winged helix' DNA-binding domain"/>
    <property type="match status" value="1"/>
</dbReference>
<dbReference type="InterPro" id="IPR036390">
    <property type="entry name" value="WH_DNA-bd_sf"/>
</dbReference>
<keyword evidence="3" id="KW-0804">Transcription</keyword>
<dbReference type="PROSITE" id="PS50949">
    <property type="entry name" value="HTH_GNTR"/>
    <property type="match status" value="1"/>
</dbReference>
<dbReference type="CDD" id="cd07377">
    <property type="entry name" value="WHTH_GntR"/>
    <property type="match status" value="1"/>
</dbReference>
<dbReference type="SMART" id="SM00895">
    <property type="entry name" value="FCD"/>
    <property type="match status" value="1"/>
</dbReference>
<keyword evidence="1" id="KW-0805">Transcription regulation</keyword>
<evidence type="ECO:0000313" key="5">
    <source>
        <dbReference type="EMBL" id="MBB3933508.1"/>
    </source>
</evidence>
<protein>
    <submittedName>
        <fullName evidence="5">DNA-binding GntR family transcriptional regulator</fullName>
    </submittedName>
</protein>
<dbReference type="Gene3D" id="1.20.120.530">
    <property type="entry name" value="GntR ligand-binding domain-like"/>
    <property type="match status" value="1"/>
</dbReference>
<dbReference type="Pfam" id="PF00392">
    <property type="entry name" value="GntR"/>
    <property type="match status" value="1"/>
</dbReference>
<dbReference type="Proteomes" id="UP000553963">
    <property type="component" value="Unassembled WGS sequence"/>
</dbReference>
<dbReference type="PANTHER" id="PTHR43537:SF53">
    <property type="entry name" value="HTH-TYPE TRANSCRIPTIONAL REPRESSOR NANR"/>
    <property type="match status" value="1"/>
</dbReference>
<sequence length="243" mass="26126">MTSPVGRASTTVATERAPLRSARAASVYREILGAILDHRLPPGTRLPEDEVGAVYGASRTIVRSALEALSHEGVVSIEPNRGAAVAHPTVAEARAVFEARQLIEPRVAATAAERAVEADIAMLRRQMEAEHDALHAGDHRRAIVLSGDFHNSIAAIAGQPVFASFVRELVVRSSLILSLYWRRREATCATPAHGALITALATGRSGEAARLMDEHIADLLDGLDLSERETRPVSLADMLALRR</sequence>
<organism evidence="5 6">
    <name type="scientific">Kaistia hirudinis</name>
    <dbReference type="NCBI Taxonomy" id="1293440"/>
    <lineage>
        <taxon>Bacteria</taxon>
        <taxon>Pseudomonadati</taxon>
        <taxon>Pseudomonadota</taxon>
        <taxon>Alphaproteobacteria</taxon>
        <taxon>Hyphomicrobiales</taxon>
        <taxon>Kaistiaceae</taxon>
        <taxon>Kaistia</taxon>
    </lineage>
</organism>
<accession>A0A840AWI6</accession>
<dbReference type="InterPro" id="IPR008920">
    <property type="entry name" value="TF_FadR/GntR_C"/>
</dbReference>
<dbReference type="GO" id="GO:0003700">
    <property type="term" value="F:DNA-binding transcription factor activity"/>
    <property type="evidence" value="ECO:0007669"/>
    <property type="project" value="InterPro"/>
</dbReference>
<evidence type="ECO:0000256" key="3">
    <source>
        <dbReference type="ARBA" id="ARBA00023163"/>
    </source>
</evidence>
<feature type="domain" description="HTH gntR-type" evidence="4">
    <location>
        <begin position="21"/>
        <end position="88"/>
    </location>
</feature>
<dbReference type="PANTHER" id="PTHR43537">
    <property type="entry name" value="TRANSCRIPTIONAL REGULATOR, GNTR FAMILY"/>
    <property type="match status" value="1"/>
</dbReference>
<dbReference type="InterPro" id="IPR036388">
    <property type="entry name" value="WH-like_DNA-bd_sf"/>
</dbReference>
<dbReference type="RefSeq" id="WP_343068153.1">
    <property type="nucleotide sequence ID" value="NZ_JACIDS010000006.1"/>
</dbReference>
<dbReference type="SMART" id="SM00345">
    <property type="entry name" value="HTH_GNTR"/>
    <property type="match status" value="1"/>
</dbReference>
<evidence type="ECO:0000256" key="1">
    <source>
        <dbReference type="ARBA" id="ARBA00023015"/>
    </source>
</evidence>
<dbReference type="SUPFAM" id="SSF48008">
    <property type="entry name" value="GntR ligand-binding domain-like"/>
    <property type="match status" value="1"/>
</dbReference>
<evidence type="ECO:0000259" key="4">
    <source>
        <dbReference type="PROSITE" id="PS50949"/>
    </source>
</evidence>
<dbReference type="InterPro" id="IPR011711">
    <property type="entry name" value="GntR_C"/>
</dbReference>
<dbReference type="EMBL" id="JACIDS010000006">
    <property type="protein sequence ID" value="MBB3933508.1"/>
    <property type="molecule type" value="Genomic_DNA"/>
</dbReference>
<proteinExistence type="predicted"/>
<dbReference type="InterPro" id="IPR000524">
    <property type="entry name" value="Tscrpt_reg_HTH_GntR"/>
</dbReference>
<reference evidence="5 6" key="1">
    <citation type="submission" date="2020-08" db="EMBL/GenBank/DDBJ databases">
        <title>Genomic Encyclopedia of Type Strains, Phase IV (KMG-IV): sequencing the most valuable type-strain genomes for metagenomic binning, comparative biology and taxonomic classification.</title>
        <authorList>
            <person name="Goeker M."/>
        </authorList>
    </citation>
    <scope>NUCLEOTIDE SEQUENCE [LARGE SCALE GENOMIC DNA]</scope>
    <source>
        <strain evidence="5 6">DSM 25966</strain>
    </source>
</reference>
<dbReference type="Pfam" id="PF07729">
    <property type="entry name" value="FCD"/>
    <property type="match status" value="1"/>
</dbReference>
<dbReference type="Gene3D" id="1.10.10.10">
    <property type="entry name" value="Winged helix-like DNA-binding domain superfamily/Winged helix DNA-binding domain"/>
    <property type="match status" value="1"/>
</dbReference>
<keyword evidence="2 5" id="KW-0238">DNA-binding</keyword>
<name>A0A840AWI6_9HYPH</name>
<comment type="caution">
    <text evidence="5">The sequence shown here is derived from an EMBL/GenBank/DDBJ whole genome shotgun (WGS) entry which is preliminary data.</text>
</comment>